<gene>
    <name evidence="1" type="ORF">J5U23_01917</name>
</gene>
<name>A0A8F5BPS1_SACSH</name>
<dbReference type="KEGG" id="sshi:J5U23_01917"/>
<accession>A0A8F5BPS1</accession>
<dbReference type="Proteomes" id="UP000694018">
    <property type="component" value="Chromosome"/>
</dbReference>
<evidence type="ECO:0000313" key="2">
    <source>
        <dbReference type="Proteomes" id="UP000694018"/>
    </source>
</evidence>
<organism evidence="1 2">
    <name type="scientific">Saccharolobus shibatae (strain ATCC 51178 / DSM 5389 / JCM 8931 / NBRC 15437 / B12)</name>
    <name type="common">Sulfolobus shibatae</name>
    <dbReference type="NCBI Taxonomy" id="523848"/>
    <lineage>
        <taxon>Archaea</taxon>
        <taxon>Thermoproteota</taxon>
        <taxon>Thermoprotei</taxon>
        <taxon>Sulfolobales</taxon>
        <taxon>Sulfolobaceae</taxon>
        <taxon>Saccharolobus</taxon>
    </lineage>
</organism>
<proteinExistence type="predicted"/>
<protein>
    <submittedName>
        <fullName evidence="1">Uncharacterized protein</fullName>
    </submittedName>
</protein>
<sequence length="59" mass="6992">MLISLIPLKFKIKGYVVKINWMFLDNFWINPQRSTRMLKSSLISLINNISNETYSNELD</sequence>
<dbReference type="EMBL" id="CP077717">
    <property type="protein sequence ID" value="QXJ29048.1"/>
    <property type="molecule type" value="Genomic_DNA"/>
</dbReference>
<evidence type="ECO:0000313" key="1">
    <source>
        <dbReference type="EMBL" id="QXJ29048.1"/>
    </source>
</evidence>
<reference evidence="1" key="1">
    <citation type="journal article" date="2021" name="Environ. Microbiol.">
        <title>New insights into the diversity and evolution of the archaeal mobilome from three complete genomes of Saccharolobus shibatae.</title>
        <authorList>
            <person name="Medvedeva S."/>
            <person name="Brandt D."/>
            <person name="Cvirkaite-Krupovic V."/>
            <person name="Liu Y."/>
            <person name="Severinov K."/>
            <person name="Ishino S."/>
            <person name="Ishino Y."/>
            <person name="Prangishvili D."/>
            <person name="Kalinowski J."/>
            <person name="Krupovic M."/>
        </authorList>
    </citation>
    <scope>NUCLEOTIDE SEQUENCE</scope>
    <source>
        <strain evidence="1">B12</strain>
    </source>
</reference>
<dbReference type="AlphaFoldDB" id="A0A8F5BPS1"/>